<sequence>MADTPENTQPAQPGVLAVVVAAGVTSYLLDTLRAVAAQEHGPDHVVVVSTVEREVRAVRDVAREAGLPDADVRAAPRARTFGGAVRAVLGQLPDAAAAQPWLWLLHDDSAPHDDALAAQLRVVQQGSSVAVAGAKQTEWHRPDHLVSVGVTTTPTGRRFTGVEDGEIDQGQHDGREDVLAVGTAGMLVRRDVWTALGGPDPELGPFGDGVDLCRRARLAGHRVVVVPGARVRHARASYLGVRERRNGAQADTERRTAPRTPDERRSWEARRRALLHGRLTGVSGPMVVPAFLWMLLVAPVRMLLRVATKEIGLVGAELRAPLAVLARVGPVARSRRRAAVTARVPRRALRPLLVSNTQLWRARRDERLQRAEARRAARAPSELEIAERAAMARRRRGGLAVVLAVAVAVAAVALGSLTFAGALVGGSLLPVDGDVATLWTRATSWWVTSADGYSGPPDPFTVVLAALTTLLGGPLGTPPHVAVTVLVVGSVPLAALGAWFAAGAASRSVPLRSWAALVWAVAPPLLLATSSGRIGALLAHLALPWVALGVARALGVQRRDVVLSGMVGAKRAHADDDEAPTPTAVVPVARPRAGSIGAAAAAGLAFAVACAGAPVLLGVGVLALVVLVIAVGPRRRGRHAGRTRLLLVLAPALALLGPWLTGALVTSGPPDAWRLLVSEPGLPQPVDAGPAWWQLLGWPVEPAAWPGVAAGAGAVVPLVASGTLVLAGLVALLRGSGKIRPVRIGWLVTGIGLVAALVASRTEVGVGTAADGNAQVAYGWAGPGTSVVVLGLLVAAVSAGDGLRGWLTERAFGWRQLTAGVVTVVVVLAPLATAAAWVWSVRAEESPGSPALAVEPRGADPVPALGRQLQESTAGARVLAISTDDAGLRVQLWRDNGPQLLDATSPVTARAVSGAPREGVPAAPDAADTALAGLAALLAASSDAAADELAAHAVGVVVVPPLDSRVAPGHDTTARARLVASLDATAGLERVTENASGVVWRVAADVGSSRARIVTPGDDGAAVVAAGLVRAGGHLPAASVERIVVLAERADDGWRATIGSAELEATADGWEQGFTVPAGLGGELRVTYDSPWRVPWGVAVVTVLALSALLALPTRRRRESD</sequence>
<dbReference type="Pfam" id="PF13641">
    <property type="entry name" value="Glyco_tranf_2_3"/>
    <property type="match status" value="1"/>
</dbReference>
<evidence type="ECO:0000256" key="5">
    <source>
        <dbReference type="SAM" id="MobiDB-lite"/>
    </source>
</evidence>
<dbReference type="PANTHER" id="PTHR43179:SF12">
    <property type="entry name" value="GALACTOFURANOSYLTRANSFERASE GLFT2"/>
    <property type="match status" value="1"/>
</dbReference>
<evidence type="ECO:0000313" key="8">
    <source>
        <dbReference type="Proteomes" id="UP000007962"/>
    </source>
</evidence>
<dbReference type="EMBL" id="CP001618">
    <property type="protein sequence ID" value="ACQ79467.1"/>
    <property type="molecule type" value="Genomic_DNA"/>
</dbReference>
<feature type="transmembrane region" description="Helical" evidence="6">
    <location>
        <begin position="645"/>
        <end position="665"/>
    </location>
</feature>
<keyword evidence="4 7" id="KW-0808">Transferase</keyword>
<feature type="transmembrane region" description="Helical" evidence="6">
    <location>
        <begin position="509"/>
        <end position="528"/>
    </location>
</feature>
<dbReference type="HOGENOM" id="CLU_005856_0_0_11"/>
<dbReference type="eggNOG" id="COG1216">
    <property type="taxonomic scope" value="Bacteria"/>
</dbReference>
<dbReference type="AlphaFoldDB" id="C5C163"/>
<dbReference type="CAZy" id="GT2">
    <property type="family name" value="Glycosyltransferase Family 2"/>
</dbReference>
<feature type="transmembrane region" description="Helical" evidence="6">
    <location>
        <begin position="703"/>
        <end position="732"/>
    </location>
</feature>
<dbReference type="RefSeq" id="WP_015881707.1">
    <property type="nucleotide sequence ID" value="NC_012669.1"/>
</dbReference>
<keyword evidence="8" id="KW-1185">Reference proteome</keyword>
<feature type="transmembrane region" description="Helical" evidence="6">
    <location>
        <begin position="780"/>
        <end position="797"/>
    </location>
</feature>
<keyword evidence="6" id="KW-0812">Transmembrane</keyword>
<dbReference type="KEGG" id="bcv:Bcav_1207"/>
<protein>
    <submittedName>
        <fullName evidence="7">Glycosyl transferase domain-containing protein</fullName>
    </submittedName>
</protein>
<dbReference type="GO" id="GO:0016757">
    <property type="term" value="F:glycosyltransferase activity"/>
    <property type="evidence" value="ECO:0007669"/>
    <property type="project" value="UniProtKB-KW"/>
</dbReference>
<evidence type="ECO:0000256" key="6">
    <source>
        <dbReference type="SAM" id="Phobius"/>
    </source>
</evidence>
<dbReference type="SUPFAM" id="SSF53448">
    <property type="entry name" value="Nucleotide-diphospho-sugar transferases"/>
    <property type="match status" value="1"/>
</dbReference>
<feature type="transmembrane region" description="Helical" evidence="6">
    <location>
        <begin position="398"/>
        <end position="424"/>
    </location>
</feature>
<comment type="similarity">
    <text evidence="2">Belongs to the glycosyltransferase 2 family.</text>
</comment>
<dbReference type="Proteomes" id="UP000007962">
    <property type="component" value="Chromosome"/>
</dbReference>
<feature type="transmembrane region" description="Helical" evidence="6">
    <location>
        <begin position="744"/>
        <end position="760"/>
    </location>
</feature>
<dbReference type="OrthoDB" id="3734530at2"/>
<accession>C5C163</accession>
<dbReference type="STRING" id="471853.Bcav_1207"/>
<comment type="pathway">
    <text evidence="1">Cell wall biogenesis; cell wall polysaccharide biosynthesis.</text>
</comment>
<dbReference type="InterPro" id="IPR029044">
    <property type="entry name" value="Nucleotide-diphossugar_trans"/>
</dbReference>
<feature type="region of interest" description="Disordered" evidence="5">
    <location>
        <begin position="243"/>
        <end position="266"/>
    </location>
</feature>
<dbReference type="Gene3D" id="3.90.550.10">
    <property type="entry name" value="Spore Coat Polysaccharide Biosynthesis Protein SpsA, Chain A"/>
    <property type="match status" value="1"/>
</dbReference>
<name>C5C163_BEUC1</name>
<feature type="transmembrane region" description="Helical" evidence="6">
    <location>
        <begin position="817"/>
        <end position="839"/>
    </location>
</feature>
<keyword evidence="6" id="KW-1133">Transmembrane helix</keyword>
<gene>
    <name evidence="7" type="ordered locus">Bcav_1207</name>
</gene>
<feature type="transmembrane region" description="Helical" evidence="6">
    <location>
        <begin position="286"/>
        <end position="304"/>
    </location>
</feature>
<feature type="region of interest" description="Disordered" evidence="5">
    <location>
        <begin position="150"/>
        <end position="170"/>
    </location>
</feature>
<keyword evidence="3" id="KW-0328">Glycosyltransferase</keyword>
<feature type="transmembrane region" description="Helical" evidence="6">
    <location>
        <begin position="1094"/>
        <end position="1112"/>
    </location>
</feature>
<evidence type="ECO:0000256" key="1">
    <source>
        <dbReference type="ARBA" id="ARBA00004776"/>
    </source>
</evidence>
<proteinExistence type="inferred from homology"/>
<evidence type="ECO:0000256" key="2">
    <source>
        <dbReference type="ARBA" id="ARBA00006739"/>
    </source>
</evidence>
<evidence type="ECO:0000256" key="3">
    <source>
        <dbReference type="ARBA" id="ARBA00022676"/>
    </source>
</evidence>
<feature type="transmembrane region" description="Helical" evidence="6">
    <location>
        <begin position="481"/>
        <end position="502"/>
    </location>
</feature>
<reference evidence="7 8" key="1">
    <citation type="journal article" date="2009" name="Stand. Genomic Sci.">
        <title>Complete genome sequence of Beutenbergia cavernae type strain (HKI 0122).</title>
        <authorList>
            <person name="Land M."/>
            <person name="Pukall R."/>
            <person name="Abt B."/>
            <person name="Goker M."/>
            <person name="Rohde M."/>
            <person name="Glavina Del Rio T."/>
            <person name="Tice H."/>
            <person name="Copeland A."/>
            <person name="Cheng J.F."/>
            <person name="Lucas S."/>
            <person name="Chen F."/>
            <person name="Nolan M."/>
            <person name="Bruce D."/>
            <person name="Goodwin L."/>
            <person name="Pitluck S."/>
            <person name="Ivanova N."/>
            <person name="Mavromatis K."/>
            <person name="Ovchinnikova G."/>
            <person name="Pati A."/>
            <person name="Chen A."/>
            <person name="Palaniappan K."/>
            <person name="Hauser L."/>
            <person name="Chang Y.J."/>
            <person name="Jefferies C.C."/>
            <person name="Saunders E."/>
            <person name="Brettin T."/>
            <person name="Detter J.C."/>
            <person name="Han C."/>
            <person name="Chain P."/>
            <person name="Bristow J."/>
            <person name="Eisen J.A."/>
            <person name="Markowitz V."/>
            <person name="Hugenholtz P."/>
            <person name="Kyrpides N.C."/>
            <person name="Klenk H.P."/>
            <person name="Lapidus A."/>
        </authorList>
    </citation>
    <scope>NUCLEOTIDE SEQUENCE [LARGE SCALE GENOMIC DNA]</scope>
    <source>
        <strain evidence="8">ATCC BAA-8 / DSM 12333 / NBRC 16432</strain>
    </source>
</reference>
<evidence type="ECO:0000313" key="7">
    <source>
        <dbReference type="EMBL" id="ACQ79467.1"/>
    </source>
</evidence>
<dbReference type="PANTHER" id="PTHR43179">
    <property type="entry name" value="RHAMNOSYLTRANSFERASE WBBL"/>
    <property type="match status" value="1"/>
</dbReference>
<keyword evidence="6" id="KW-0472">Membrane</keyword>
<evidence type="ECO:0000256" key="4">
    <source>
        <dbReference type="ARBA" id="ARBA00022679"/>
    </source>
</evidence>
<feature type="transmembrane region" description="Helical" evidence="6">
    <location>
        <begin position="615"/>
        <end position="633"/>
    </location>
</feature>
<organism evidence="7 8">
    <name type="scientific">Beutenbergia cavernae (strain ATCC BAA-8 / DSM 12333 / CCUG 43141 / JCM 11478 / NBRC 16432 / NCIMB 13614 / HKI 0122)</name>
    <dbReference type="NCBI Taxonomy" id="471853"/>
    <lineage>
        <taxon>Bacteria</taxon>
        <taxon>Bacillati</taxon>
        <taxon>Actinomycetota</taxon>
        <taxon>Actinomycetes</taxon>
        <taxon>Micrococcales</taxon>
        <taxon>Beutenbergiaceae</taxon>
        <taxon>Beutenbergia</taxon>
    </lineage>
</organism>